<dbReference type="EMBL" id="LT670817">
    <property type="protein sequence ID" value="SHG66503.1"/>
    <property type="molecule type" value="Genomic_DNA"/>
</dbReference>
<dbReference type="AlphaFoldDB" id="A0A1M5LQ80"/>
<evidence type="ECO:0000313" key="3">
    <source>
        <dbReference type="Proteomes" id="UP000189796"/>
    </source>
</evidence>
<organism evidence="2 3">
    <name type="scientific">Bradyrhizobium erythrophlei</name>
    <dbReference type="NCBI Taxonomy" id="1437360"/>
    <lineage>
        <taxon>Bacteria</taxon>
        <taxon>Pseudomonadati</taxon>
        <taxon>Pseudomonadota</taxon>
        <taxon>Alphaproteobacteria</taxon>
        <taxon>Hyphomicrobiales</taxon>
        <taxon>Nitrobacteraceae</taxon>
        <taxon>Bradyrhizobium</taxon>
    </lineage>
</organism>
<protein>
    <submittedName>
        <fullName evidence="2">Uncharacterized protein</fullName>
    </submittedName>
</protein>
<proteinExistence type="predicted"/>
<gene>
    <name evidence="2" type="ORF">SAMN05443248_2298</name>
</gene>
<name>A0A1M5LQ80_9BRAD</name>
<dbReference type="Proteomes" id="UP000189796">
    <property type="component" value="Chromosome I"/>
</dbReference>
<evidence type="ECO:0000256" key="1">
    <source>
        <dbReference type="SAM" id="MobiDB-lite"/>
    </source>
</evidence>
<reference evidence="2 3" key="1">
    <citation type="submission" date="2016-11" db="EMBL/GenBank/DDBJ databases">
        <authorList>
            <person name="Jaros S."/>
            <person name="Januszkiewicz K."/>
            <person name="Wedrychowicz H."/>
        </authorList>
    </citation>
    <scope>NUCLEOTIDE SEQUENCE [LARGE SCALE GENOMIC DNA]</scope>
    <source>
        <strain evidence="2 3">GAS138</strain>
    </source>
</reference>
<sequence>MNHQCLNDGGELPLPLWERVGVRGFGPSTDLNPSPGSHLSMRSDLSHKGRGENRLAIAHRGGRVNTILGISRFRVRCFASPRNDSFL</sequence>
<feature type="region of interest" description="Disordered" evidence="1">
    <location>
        <begin position="25"/>
        <end position="51"/>
    </location>
</feature>
<evidence type="ECO:0000313" key="2">
    <source>
        <dbReference type="EMBL" id="SHG66503.1"/>
    </source>
</evidence>
<accession>A0A1M5LQ80</accession>